<evidence type="ECO:0000256" key="1">
    <source>
        <dbReference type="ARBA" id="ARBA00004651"/>
    </source>
</evidence>
<keyword evidence="3 5" id="KW-1133">Transmembrane helix</keyword>
<feature type="transmembrane region" description="Helical" evidence="5">
    <location>
        <begin position="78"/>
        <end position="96"/>
    </location>
</feature>
<feature type="transmembrane region" description="Helical" evidence="5">
    <location>
        <begin position="465"/>
        <end position="487"/>
    </location>
</feature>
<evidence type="ECO:0000313" key="8">
    <source>
        <dbReference type="Proteomes" id="UP000306196"/>
    </source>
</evidence>
<feature type="domain" description="ABC transmembrane type-1" evidence="6">
    <location>
        <begin position="303"/>
        <end position="486"/>
    </location>
</feature>
<dbReference type="SUPFAM" id="SSF161098">
    <property type="entry name" value="MetI-like"/>
    <property type="match status" value="1"/>
</dbReference>
<proteinExistence type="inferred from homology"/>
<feature type="transmembrane region" description="Helical" evidence="5">
    <location>
        <begin position="40"/>
        <end position="57"/>
    </location>
</feature>
<dbReference type="CDD" id="cd06261">
    <property type="entry name" value="TM_PBP2"/>
    <property type="match status" value="1"/>
</dbReference>
<evidence type="ECO:0000256" key="2">
    <source>
        <dbReference type="ARBA" id="ARBA00022692"/>
    </source>
</evidence>
<comment type="caution">
    <text evidence="7">The sequence shown here is derived from an EMBL/GenBank/DDBJ whole genome shotgun (WGS) entry which is preliminary data.</text>
</comment>
<evidence type="ECO:0000256" key="4">
    <source>
        <dbReference type="ARBA" id="ARBA00023136"/>
    </source>
</evidence>
<name>A0A5R8KKJ0_9BACT</name>
<dbReference type="PANTHER" id="PTHR30325:SF0">
    <property type="entry name" value="INNER MEMBRANE ABC TRANSPORTER PERMEASE PROTEIN YEJE"/>
    <property type="match status" value="1"/>
</dbReference>
<evidence type="ECO:0000313" key="7">
    <source>
        <dbReference type="EMBL" id="TLD72848.1"/>
    </source>
</evidence>
<gene>
    <name evidence="7" type="ORF">FEM03_01895</name>
</gene>
<dbReference type="InterPro" id="IPR000515">
    <property type="entry name" value="MetI-like"/>
</dbReference>
<sequence>MSPRTLGCSLTGFAVIAAVFRWLGWRVPVFKIPFLGNGTVGWIVVGVLLMAGLWLLWRGPREWQFSPLTLKQLQRFRSIRRGYFSFLLLVALAGVASMDNLLVGKRALLVSYEGKLYAPFVTGVLPGEAFGLDYKSETDYRELQKKFRKENKGNWLVMPPVPFAASLDAPQVTAQLEEREGLMYEMGSREPFSGPAYSMFKEPETQKRQEIIYRKGIRSGEMRGWDAKGDQIEKGTYVQGKLENYVDFSNGGAAELVGATMPEWWTLVYPPSAPSWHQKHFLGTNSSGGDVLAILFGGWQQAIIAAVLFVSIVFVAGVVIGGTLGYFGGLYDLIGQRLVEIWSVLPFLFIVMIVSSIISPTLVVLVGILAIFGWVGTTTYLRTATYREKERDYVAAAKLQGASTARILFHHVLPNVVAILVTLAPFEMAGVITSLAALDFLGFGLPPDYPSWGRLLQEGTENFNYPWIVSSAFVAMVSVLVLVTFVGEAVREAFDPKKFTTYE</sequence>
<evidence type="ECO:0000256" key="5">
    <source>
        <dbReference type="RuleBase" id="RU363032"/>
    </source>
</evidence>
<accession>A0A5R8KKJ0</accession>
<dbReference type="InterPro" id="IPR035906">
    <property type="entry name" value="MetI-like_sf"/>
</dbReference>
<comment type="similarity">
    <text evidence="5">Belongs to the binding-protein-dependent transport system permease family.</text>
</comment>
<feature type="transmembrane region" description="Helical" evidence="5">
    <location>
        <begin position="302"/>
        <end position="327"/>
    </location>
</feature>
<dbReference type="PANTHER" id="PTHR30325">
    <property type="entry name" value="MEMBRANE COMPONENT OF ABC TRANSPORTER"/>
    <property type="match status" value="1"/>
</dbReference>
<dbReference type="Proteomes" id="UP000306196">
    <property type="component" value="Unassembled WGS sequence"/>
</dbReference>
<protein>
    <submittedName>
        <fullName evidence="7">ABC transporter permease subunit</fullName>
    </submittedName>
</protein>
<organism evidence="7 8">
    <name type="scientific">Phragmitibacter flavus</name>
    <dbReference type="NCBI Taxonomy" id="2576071"/>
    <lineage>
        <taxon>Bacteria</taxon>
        <taxon>Pseudomonadati</taxon>
        <taxon>Verrucomicrobiota</taxon>
        <taxon>Verrucomicrobiia</taxon>
        <taxon>Verrucomicrobiales</taxon>
        <taxon>Verrucomicrobiaceae</taxon>
        <taxon>Phragmitibacter</taxon>
    </lineage>
</organism>
<keyword evidence="4 5" id="KW-0472">Membrane</keyword>
<dbReference type="GO" id="GO:0042884">
    <property type="term" value="P:microcin transport"/>
    <property type="evidence" value="ECO:0007669"/>
    <property type="project" value="TreeGrafter"/>
</dbReference>
<dbReference type="PROSITE" id="PS50928">
    <property type="entry name" value="ABC_TM1"/>
    <property type="match status" value="1"/>
</dbReference>
<dbReference type="AlphaFoldDB" id="A0A5R8KKJ0"/>
<evidence type="ECO:0000256" key="3">
    <source>
        <dbReference type="ARBA" id="ARBA00022989"/>
    </source>
</evidence>
<feature type="transmembrane region" description="Helical" evidence="5">
    <location>
        <begin position="416"/>
        <end position="445"/>
    </location>
</feature>
<dbReference type="Pfam" id="PF00528">
    <property type="entry name" value="BPD_transp_1"/>
    <property type="match status" value="1"/>
</dbReference>
<dbReference type="GO" id="GO:0005886">
    <property type="term" value="C:plasma membrane"/>
    <property type="evidence" value="ECO:0007669"/>
    <property type="project" value="UniProtKB-SubCell"/>
</dbReference>
<dbReference type="GO" id="GO:0055085">
    <property type="term" value="P:transmembrane transport"/>
    <property type="evidence" value="ECO:0007669"/>
    <property type="project" value="InterPro"/>
</dbReference>
<dbReference type="OrthoDB" id="9797472at2"/>
<comment type="subcellular location">
    <subcellularLocation>
        <location evidence="1 5">Cell membrane</location>
        <topology evidence="1 5">Multi-pass membrane protein</topology>
    </subcellularLocation>
</comment>
<reference evidence="7 8" key="1">
    <citation type="submission" date="2019-05" db="EMBL/GenBank/DDBJ databases">
        <title>Verrucobacter flavum gen. nov., sp. nov. a new member of the family Verrucomicrobiaceae.</title>
        <authorList>
            <person name="Szuroczki S."/>
            <person name="Abbaszade G."/>
            <person name="Szabo A."/>
            <person name="Felfoldi T."/>
            <person name="Schumann P."/>
            <person name="Boka K."/>
            <person name="Keki Z."/>
            <person name="Toumi M."/>
            <person name="Toth E."/>
        </authorList>
    </citation>
    <scope>NUCLEOTIDE SEQUENCE [LARGE SCALE GENOMIC DNA]</scope>
    <source>
        <strain evidence="7 8">MG-N-17</strain>
    </source>
</reference>
<dbReference type="Gene3D" id="1.10.3720.10">
    <property type="entry name" value="MetI-like"/>
    <property type="match status" value="1"/>
</dbReference>
<dbReference type="RefSeq" id="WP_138084471.1">
    <property type="nucleotide sequence ID" value="NZ_VAUV01000001.1"/>
</dbReference>
<evidence type="ECO:0000259" key="6">
    <source>
        <dbReference type="PROSITE" id="PS50928"/>
    </source>
</evidence>
<keyword evidence="8" id="KW-1185">Reference proteome</keyword>
<keyword evidence="5" id="KW-0813">Transport</keyword>
<keyword evidence="2 5" id="KW-0812">Transmembrane</keyword>
<feature type="transmembrane region" description="Helical" evidence="5">
    <location>
        <begin position="347"/>
        <end position="375"/>
    </location>
</feature>
<dbReference type="EMBL" id="VAUV01000001">
    <property type="protein sequence ID" value="TLD72848.1"/>
    <property type="molecule type" value="Genomic_DNA"/>
</dbReference>